<accession>A0A227P097</accession>
<organism evidence="2 3">
    <name type="scientific">Flavobacterium araucananum</name>
    <dbReference type="NCBI Taxonomy" id="946678"/>
    <lineage>
        <taxon>Bacteria</taxon>
        <taxon>Pseudomonadati</taxon>
        <taxon>Bacteroidota</taxon>
        <taxon>Flavobacteriia</taxon>
        <taxon>Flavobacteriales</taxon>
        <taxon>Flavobacteriaceae</taxon>
        <taxon>Flavobacterium</taxon>
    </lineage>
</organism>
<feature type="signal peptide" evidence="1">
    <location>
        <begin position="1"/>
        <end position="26"/>
    </location>
</feature>
<keyword evidence="1" id="KW-0732">Signal</keyword>
<comment type="caution">
    <text evidence="2">The sequence shown here is derived from an EMBL/GenBank/DDBJ whole genome shotgun (WGS) entry which is preliminary data.</text>
</comment>
<proteinExistence type="predicted"/>
<keyword evidence="3" id="KW-1185">Reference proteome</keyword>
<evidence type="ECO:0000313" key="2">
    <source>
        <dbReference type="EMBL" id="OXG02844.1"/>
    </source>
</evidence>
<name>A0A227P097_9FLAO</name>
<dbReference type="Proteomes" id="UP000214684">
    <property type="component" value="Unassembled WGS sequence"/>
</dbReference>
<dbReference type="EMBL" id="MUGS01000041">
    <property type="protein sequence ID" value="OXG02844.1"/>
    <property type="molecule type" value="Genomic_DNA"/>
</dbReference>
<evidence type="ECO:0000313" key="3">
    <source>
        <dbReference type="Proteomes" id="UP000214684"/>
    </source>
</evidence>
<reference evidence="2 3" key="1">
    <citation type="submission" date="2016-11" db="EMBL/GenBank/DDBJ databases">
        <title>Whole genomes of Flavobacteriaceae.</title>
        <authorList>
            <person name="Stine C."/>
            <person name="Li C."/>
            <person name="Tadesse D."/>
        </authorList>
    </citation>
    <scope>NUCLEOTIDE SEQUENCE [LARGE SCALE GENOMIC DNA]</scope>
    <source>
        <strain evidence="2 3">DSM 24704</strain>
    </source>
</reference>
<dbReference type="OrthoDB" id="705385at2"/>
<dbReference type="AlphaFoldDB" id="A0A227P097"/>
<sequence>MRKLKFTIVLTLFMSLFLLNSCSSDSDEAPAASTGDYWPTAIGNQWVLDQSGQSVTMKIISSDNDYFKFDQFSGVGDGVTGTGSVYLKKVKGDYSIKVDELKFNYAEGITGSSSGYEFIFFKDYLEVTKTWTGSFVQTTSFSLAGFPAIKSTVNYTGTILDKATSVVVNGVTYNDVIKFKFRQELKVEGQAATSSDAEYWLAKDIGVIKFVVGNTSSVLKSYVVKK</sequence>
<protein>
    <recommendedName>
        <fullName evidence="4">Lipoprotein</fullName>
    </recommendedName>
</protein>
<gene>
    <name evidence="2" type="ORF">B0A64_18135</name>
</gene>
<evidence type="ECO:0000256" key="1">
    <source>
        <dbReference type="SAM" id="SignalP"/>
    </source>
</evidence>
<dbReference type="RefSeq" id="WP_089480914.1">
    <property type="nucleotide sequence ID" value="NZ_MUGS01000041.1"/>
</dbReference>
<feature type="chain" id="PRO_5030039196" description="Lipoprotein" evidence="1">
    <location>
        <begin position="27"/>
        <end position="226"/>
    </location>
</feature>
<evidence type="ECO:0008006" key="4">
    <source>
        <dbReference type="Google" id="ProtNLM"/>
    </source>
</evidence>